<protein>
    <submittedName>
        <fullName evidence="2">Putative nucleic-acid-binding protein containing a Zn-ribbon</fullName>
    </submittedName>
</protein>
<accession>A0A0U1DN05</accession>
<dbReference type="Proteomes" id="UP000199601">
    <property type="component" value="Unassembled WGS sequence"/>
</dbReference>
<dbReference type="InterPro" id="IPR012340">
    <property type="entry name" value="NA-bd_OB-fold"/>
</dbReference>
<proteinExistence type="predicted"/>
<dbReference type="Pfam" id="PF01796">
    <property type="entry name" value="OB_ChsH2_C"/>
    <property type="match status" value="1"/>
</dbReference>
<keyword evidence="3" id="KW-1185">Reference proteome</keyword>
<dbReference type="InterPro" id="IPR002878">
    <property type="entry name" value="ChsH2_C"/>
</dbReference>
<evidence type="ECO:0000313" key="3">
    <source>
        <dbReference type="Proteomes" id="UP000199601"/>
    </source>
</evidence>
<dbReference type="EMBL" id="CTEC01000002">
    <property type="protein sequence ID" value="CQD18495.1"/>
    <property type="molecule type" value="Genomic_DNA"/>
</dbReference>
<dbReference type="AlphaFoldDB" id="A0A0U1DN05"/>
<feature type="domain" description="ChsH2 C-terminal OB-fold" evidence="1">
    <location>
        <begin position="75"/>
        <end position="140"/>
    </location>
</feature>
<name>A0A0U1DN05_9MYCO</name>
<gene>
    <name evidence="2" type="ORF">BN000_04203</name>
</gene>
<evidence type="ECO:0000259" key="1">
    <source>
        <dbReference type="Pfam" id="PF01796"/>
    </source>
</evidence>
<dbReference type="RefSeq" id="WP_244275323.1">
    <property type="nucleotide sequence ID" value="NZ_CTEC01000002.1"/>
</dbReference>
<sequence length="163" mass="17910">MLRWYWSGRREHMDVMTDWLLSAELASEVEHDPLRPLYDAAARGELALPFCASCKLTLELEQFVCDGCGGQQPDWRVVAPEGVVHSSTVMHRREPGLVLTDAPYPVVDVELASGHRLIMTTLHPDPDAPAIGSAVRVAFRRLGTVHIPAVTNSADTTELGELA</sequence>
<reference evidence="3" key="1">
    <citation type="submission" date="2015-03" db="EMBL/GenBank/DDBJ databases">
        <authorList>
            <person name="Urmite Genomes"/>
        </authorList>
    </citation>
    <scope>NUCLEOTIDE SEQUENCE [LARGE SCALE GENOMIC DNA]</scope>
    <source>
        <strain evidence="3">CSUR P1344</strain>
    </source>
</reference>
<organism evidence="2 3">
    <name type="scientific">Mycobacterium europaeum</name>
    <dbReference type="NCBI Taxonomy" id="761804"/>
    <lineage>
        <taxon>Bacteria</taxon>
        <taxon>Bacillati</taxon>
        <taxon>Actinomycetota</taxon>
        <taxon>Actinomycetes</taxon>
        <taxon>Mycobacteriales</taxon>
        <taxon>Mycobacteriaceae</taxon>
        <taxon>Mycobacterium</taxon>
        <taxon>Mycobacterium simiae complex</taxon>
    </lineage>
</organism>
<evidence type="ECO:0000313" key="2">
    <source>
        <dbReference type="EMBL" id="CQD18495.1"/>
    </source>
</evidence>
<dbReference type="SUPFAM" id="SSF50249">
    <property type="entry name" value="Nucleic acid-binding proteins"/>
    <property type="match status" value="1"/>
</dbReference>